<dbReference type="PANTHER" id="PTHR32063:SF28">
    <property type="entry name" value="BLR2861 PROTEIN"/>
    <property type="match status" value="1"/>
</dbReference>
<dbReference type="SUPFAM" id="SSF82866">
    <property type="entry name" value="Multidrug efflux transporter AcrB transmembrane domain"/>
    <property type="match status" value="1"/>
</dbReference>
<name>T0ZK61_9ZZZZ</name>
<protein>
    <submittedName>
        <fullName evidence="2">Multidrug efflux RND transporter</fullName>
    </submittedName>
</protein>
<dbReference type="Gene3D" id="3.30.70.1440">
    <property type="entry name" value="Multidrug efflux transporter AcrB pore domain"/>
    <property type="match status" value="1"/>
</dbReference>
<dbReference type="GO" id="GO:0005886">
    <property type="term" value="C:plasma membrane"/>
    <property type="evidence" value="ECO:0007669"/>
    <property type="project" value="TreeGrafter"/>
</dbReference>
<keyword evidence="1" id="KW-1133">Transmembrane helix</keyword>
<dbReference type="InterPro" id="IPR027463">
    <property type="entry name" value="AcrB_DN_DC_subdom"/>
</dbReference>
<dbReference type="EMBL" id="AUZX01010230">
    <property type="protein sequence ID" value="EQD48716.1"/>
    <property type="molecule type" value="Genomic_DNA"/>
</dbReference>
<dbReference type="Gene3D" id="1.20.1640.10">
    <property type="entry name" value="Multidrug efflux transporter AcrB transmembrane domain"/>
    <property type="match status" value="1"/>
</dbReference>
<keyword evidence="1" id="KW-0472">Membrane</keyword>
<keyword evidence="1" id="KW-0812">Transmembrane</keyword>
<sequence>LVLQKDLRYDSPQVELRIKHNLVAALGLNGSDLANDLEPLLGGNYVNRFDLRGRTYKVIPQLKDHLRATANMLKRIYIRTAAGSMIPLATVIRIKHVVEPEFLPQFQQLNSVTISAVASPGTTMGSALTYLRTEGKKLLPTGYSFNYAAQSRQYMQQGNAIYITFALAIILIFLLMAAQFESFRDPLIVMFTVPMSIF</sequence>
<dbReference type="PANTHER" id="PTHR32063">
    <property type="match status" value="1"/>
</dbReference>
<dbReference type="InterPro" id="IPR001036">
    <property type="entry name" value="Acrflvin-R"/>
</dbReference>
<dbReference type="Pfam" id="PF00873">
    <property type="entry name" value="ACR_tran"/>
    <property type="match status" value="1"/>
</dbReference>
<gene>
    <name evidence="2" type="ORF">B1A_13941</name>
</gene>
<proteinExistence type="predicted"/>
<evidence type="ECO:0000313" key="2">
    <source>
        <dbReference type="EMBL" id="EQD48716.1"/>
    </source>
</evidence>
<dbReference type="SUPFAM" id="SSF82714">
    <property type="entry name" value="Multidrug efflux transporter AcrB TolC docking domain, DN and DC subdomains"/>
    <property type="match status" value="1"/>
</dbReference>
<dbReference type="GO" id="GO:0042910">
    <property type="term" value="F:xenobiotic transmembrane transporter activity"/>
    <property type="evidence" value="ECO:0007669"/>
    <property type="project" value="TreeGrafter"/>
</dbReference>
<feature type="non-terminal residue" evidence="2">
    <location>
        <position position="198"/>
    </location>
</feature>
<accession>T0ZK61</accession>
<comment type="caution">
    <text evidence="2">The sequence shown here is derived from an EMBL/GenBank/DDBJ whole genome shotgun (WGS) entry which is preliminary data.</text>
</comment>
<feature type="transmembrane region" description="Helical" evidence="1">
    <location>
        <begin position="160"/>
        <end position="180"/>
    </location>
</feature>
<evidence type="ECO:0000256" key="1">
    <source>
        <dbReference type="SAM" id="Phobius"/>
    </source>
</evidence>
<feature type="non-terminal residue" evidence="2">
    <location>
        <position position="1"/>
    </location>
</feature>
<organism evidence="2">
    <name type="scientific">mine drainage metagenome</name>
    <dbReference type="NCBI Taxonomy" id="410659"/>
    <lineage>
        <taxon>unclassified sequences</taxon>
        <taxon>metagenomes</taxon>
        <taxon>ecological metagenomes</taxon>
    </lineage>
</organism>
<dbReference type="Gene3D" id="3.30.2090.10">
    <property type="entry name" value="Multidrug efflux transporter AcrB TolC docking domain, DN and DC subdomains"/>
    <property type="match status" value="1"/>
</dbReference>
<reference evidence="2" key="1">
    <citation type="submission" date="2013-08" db="EMBL/GenBank/DDBJ databases">
        <authorList>
            <person name="Mendez C."/>
            <person name="Richter M."/>
            <person name="Ferrer M."/>
            <person name="Sanchez J."/>
        </authorList>
    </citation>
    <scope>NUCLEOTIDE SEQUENCE</scope>
</reference>
<reference evidence="2" key="2">
    <citation type="journal article" date="2014" name="ISME J.">
        <title>Microbial stratification in low pH oxic and suboxic macroscopic growths along an acid mine drainage.</title>
        <authorList>
            <person name="Mendez-Garcia C."/>
            <person name="Mesa V."/>
            <person name="Sprenger R.R."/>
            <person name="Richter M."/>
            <person name="Diez M.S."/>
            <person name="Solano J."/>
            <person name="Bargiela R."/>
            <person name="Golyshina O.V."/>
            <person name="Manteca A."/>
            <person name="Ramos J.L."/>
            <person name="Gallego J.R."/>
            <person name="Llorente I."/>
            <person name="Martins Dos Santos V.A."/>
            <person name="Jensen O.N."/>
            <person name="Pelaez A.I."/>
            <person name="Sanchez J."/>
            <person name="Ferrer M."/>
        </authorList>
    </citation>
    <scope>NUCLEOTIDE SEQUENCE</scope>
</reference>
<dbReference type="AlphaFoldDB" id="T0ZK61"/>